<keyword evidence="8" id="KW-1185">Reference proteome</keyword>
<reference evidence="7" key="1">
    <citation type="submission" date="2022-01" db="EMBL/GenBank/DDBJ databases">
        <title>Genome Sequence Resource for Two Populations of Ditylenchus destructor, the Migratory Endoparasitic Phytonematode.</title>
        <authorList>
            <person name="Zhang H."/>
            <person name="Lin R."/>
            <person name="Xie B."/>
        </authorList>
    </citation>
    <scope>NUCLEOTIDE SEQUENCE</scope>
    <source>
        <strain evidence="7">BazhouSP</strain>
    </source>
</reference>
<evidence type="ECO:0000256" key="1">
    <source>
        <dbReference type="ARBA" id="ARBA00004123"/>
    </source>
</evidence>
<dbReference type="AlphaFoldDB" id="A0AAD4NJW1"/>
<evidence type="ECO:0000313" key="8">
    <source>
        <dbReference type="Proteomes" id="UP001201812"/>
    </source>
</evidence>
<keyword evidence="4" id="KW-0539">Nucleus</keyword>
<feature type="compositionally biased region" description="Polar residues" evidence="6">
    <location>
        <begin position="689"/>
        <end position="701"/>
    </location>
</feature>
<dbReference type="PROSITE" id="PS50088">
    <property type="entry name" value="ANK_REPEAT"/>
    <property type="match status" value="3"/>
</dbReference>
<feature type="repeat" description="ANK" evidence="5">
    <location>
        <begin position="566"/>
        <end position="598"/>
    </location>
</feature>
<evidence type="ECO:0000256" key="2">
    <source>
        <dbReference type="ARBA" id="ARBA00022614"/>
    </source>
</evidence>
<dbReference type="SUPFAM" id="SSF48403">
    <property type="entry name" value="Ankyrin repeat"/>
    <property type="match status" value="1"/>
</dbReference>
<feature type="region of interest" description="Disordered" evidence="6">
    <location>
        <begin position="680"/>
        <end position="731"/>
    </location>
</feature>
<name>A0AAD4NJW1_9BILA</name>
<dbReference type="Gene3D" id="1.25.40.20">
    <property type="entry name" value="Ankyrin repeat-containing domain"/>
    <property type="match status" value="1"/>
</dbReference>
<keyword evidence="5" id="KW-0040">ANK repeat</keyword>
<dbReference type="PANTHER" id="PTHR46358">
    <property type="entry name" value="TONSOKU-LIKE PROTEIN"/>
    <property type="match status" value="1"/>
</dbReference>
<dbReference type="GO" id="GO:0031297">
    <property type="term" value="P:replication fork processing"/>
    <property type="evidence" value="ECO:0007669"/>
    <property type="project" value="TreeGrafter"/>
</dbReference>
<dbReference type="InterPro" id="IPR036770">
    <property type="entry name" value="Ankyrin_rpt-contain_sf"/>
</dbReference>
<dbReference type="GO" id="GO:0000724">
    <property type="term" value="P:double-strand break repair via homologous recombination"/>
    <property type="evidence" value="ECO:0007669"/>
    <property type="project" value="TreeGrafter"/>
</dbReference>
<gene>
    <name evidence="7" type="ORF">DdX_01052</name>
</gene>
<dbReference type="PROSITE" id="PS50297">
    <property type="entry name" value="ANK_REP_REGION"/>
    <property type="match status" value="3"/>
</dbReference>
<dbReference type="SMART" id="SM00248">
    <property type="entry name" value="ANK"/>
    <property type="match status" value="3"/>
</dbReference>
<comment type="caution">
    <text evidence="7">The sequence shown here is derived from an EMBL/GenBank/DDBJ whole genome shotgun (WGS) entry which is preliminary data.</text>
</comment>
<proteinExistence type="predicted"/>
<dbReference type="InterPro" id="IPR052311">
    <property type="entry name" value="MMS22L-TONSL_complex_comp"/>
</dbReference>
<dbReference type="InterPro" id="IPR011990">
    <property type="entry name" value="TPR-like_helical_dom_sf"/>
</dbReference>
<dbReference type="GO" id="GO:0043596">
    <property type="term" value="C:nuclear replication fork"/>
    <property type="evidence" value="ECO:0007669"/>
    <property type="project" value="TreeGrafter"/>
</dbReference>
<dbReference type="Pfam" id="PF00023">
    <property type="entry name" value="Ank"/>
    <property type="match status" value="1"/>
</dbReference>
<dbReference type="Proteomes" id="UP001201812">
    <property type="component" value="Unassembled WGS sequence"/>
</dbReference>
<accession>A0AAD4NJW1</accession>
<evidence type="ECO:0000256" key="6">
    <source>
        <dbReference type="SAM" id="MobiDB-lite"/>
    </source>
</evidence>
<evidence type="ECO:0000313" key="7">
    <source>
        <dbReference type="EMBL" id="KAI1728849.1"/>
    </source>
</evidence>
<dbReference type="SUPFAM" id="SSF48452">
    <property type="entry name" value="TPR-like"/>
    <property type="match status" value="1"/>
</dbReference>
<keyword evidence="2" id="KW-0433">Leucine-rich repeat</keyword>
<protein>
    <submittedName>
        <fullName evidence="7">Ankyrin repeats (3 copies) domain-containing protein</fullName>
    </submittedName>
</protein>
<feature type="repeat" description="ANK" evidence="5">
    <location>
        <begin position="612"/>
        <end position="644"/>
    </location>
</feature>
<dbReference type="InterPro" id="IPR002110">
    <property type="entry name" value="Ankyrin_rpt"/>
</dbReference>
<sequence>MHRQKNNELSSDAAWRMYRSRRKRAKQEGDYSKLSDVYVEMADYLREIGYIAKAEQKYINAIIIGEKVGHDENCAIAYRSLAEFAVEREEVDDAIVKIDEAMRYALHSNDPNRIQLTYHQRAYIYGEKQGMLTKALEIGLEALEYLQNNAEAISQNRKAVENGGSVMCRMSRLEVVLCAFYWELGNRKEAYSYSDRSVEHAKMDGSPEQIAIALVKKSDLKYGPERLRIAEEAAWFAEKIVIKDSETGHRDKADARLHLAQERLRFNQISESKNILWSLYKSHRNSLDRASNEKLSKYLCFIYKTEKRLKKTKNLRSTETTHIFEKIADDASNMEMHELALRYYEKMLQTCTTLEKQRGALISLAETAKDLENYSLSLKYYKDILAAEEQLELPHETILETKNCIANMAAKVDSISVEERQQYFEDAYQFCQTMSEKPLRLEILCLENYIYFLEKNGIQEDKTSKLKIALDHFRREREYSFASSTDDRVEETYDDEFDQMNEGEIFARLKEQMKFVEEEKKIEKEIDAKVNNNGETRLHLAAKAGDYKLTKELIEKGYNVNVEDNGGWTPLSEAVSGGYLPVVRLLLQKGARVDSTSTETLVTDDGEIVSGGGQTPLMEACANGNKAIIDILIHFKANVTLTDDNGWTAVEHLRNHVLSNPDLDNIKKESLQKVLASIEDRQRKAGMSPQKSLPTLRNNSKSKAKHEEKHNSTSMERPRSQQAATENDRNLAEYKRTMQALVRKRNNDTTGNVDRDRNFGGSLADAADERNLMKNSIKDRALPADRAFLAPEEDDSDDDIILVKKSKKLRILNSRSPSPESNENYY</sequence>
<feature type="repeat" description="ANK" evidence="5">
    <location>
        <begin position="533"/>
        <end position="565"/>
    </location>
</feature>
<dbReference type="EMBL" id="JAKKPZ010000001">
    <property type="protein sequence ID" value="KAI1728849.1"/>
    <property type="molecule type" value="Genomic_DNA"/>
</dbReference>
<keyword evidence="3" id="KW-0677">Repeat</keyword>
<evidence type="ECO:0000256" key="3">
    <source>
        <dbReference type="ARBA" id="ARBA00022737"/>
    </source>
</evidence>
<comment type="subcellular location">
    <subcellularLocation>
        <location evidence="1">Nucleus</location>
    </subcellularLocation>
</comment>
<evidence type="ECO:0000256" key="4">
    <source>
        <dbReference type="ARBA" id="ARBA00023242"/>
    </source>
</evidence>
<evidence type="ECO:0000256" key="5">
    <source>
        <dbReference type="PROSITE-ProRule" id="PRU00023"/>
    </source>
</evidence>
<dbReference type="PANTHER" id="PTHR46358:SF1">
    <property type="entry name" value="TONSOKU-LIKE PROTEIN"/>
    <property type="match status" value="1"/>
</dbReference>
<feature type="compositionally biased region" description="Basic and acidic residues" evidence="6">
    <location>
        <begin position="705"/>
        <end position="719"/>
    </location>
</feature>
<dbReference type="Pfam" id="PF12796">
    <property type="entry name" value="Ank_2"/>
    <property type="match status" value="1"/>
</dbReference>
<organism evidence="7 8">
    <name type="scientific">Ditylenchus destructor</name>
    <dbReference type="NCBI Taxonomy" id="166010"/>
    <lineage>
        <taxon>Eukaryota</taxon>
        <taxon>Metazoa</taxon>
        <taxon>Ecdysozoa</taxon>
        <taxon>Nematoda</taxon>
        <taxon>Chromadorea</taxon>
        <taxon>Rhabditida</taxon>
        <taxon>Tylenchina</taxon>
        <taxon>Tylenchomorpha</taxon>
        <taxon>Sphaerularioidea</taxon>
        <taxon>Anguinidae</taxon>
        <taxon>Anguininae</taxon>
        <taxon>Ditylenchus</taxon>
    </lineage>
</organism>
<dbReference type="Gene3D" id="1.25.40.10">
    <property type="entry name" value="Tetratricopeptide repeat domain"/>
    <property type="match status" value="2"/>
</dbReference>